<dbReference type="Proteomes" id="UP001152795">
    <property type="component" value="Unassembled WGS sequence"/>
</dbReference>
<name>A0A6S7ITY0_PARCT</name>
<protein>
    <submittedName>
        <fullName evidence="2">Uncharacterized protein</fullName>
    </submittedName>
</protein>
<feature type="region of interest" description="Disordered" evidence="1">
    <location>
        <begin position="28"/>
        <end position="58"/>
    </location>
</feature>
<dbReference type="AlphaFoldDB" id="A0A6S7ITY0"/>
<proteinExistence type="predicted"/>
<comment type="caution">
    <text evidence="2">The sequence shown here is derived from an EMBL/GenBank/DDBJ whole genome shotgun (WGS) entry which is preliminary data.</text>
</comment>
<dbReference type="EMBL" id="CACRXK020006318">
    <property type="protein sequence ID" value="CAB4009052.1"/>
    <property type="molecule type" value="Genomic_DNA"/>
</dbReference>
<sequence length="122" mass="13278">MAEGEGNVSQQRVVSLLQEATRMIREYPGSSNDVSSAQVANPNVISQSESHATTSSAVNTSNSERVLGNFRNLFALYGHTGRRCLSSSTLLFPNEYVYNTYISVLLTLLAFDFGHGGITISR</sequence>
<evidence type="ECO:0000313" key="2">
    <source>
        <dbReference type="EMBL" id="CAB4009052.1"/>
    </source>
</evidence>
<organism evidence="2 3">
    <name type="scientific">Paramuricea clavata</name>
    <name type="common">Red gorgonian</name>
    <name type="synonym">Violescent sea-whip</name>
    <dbReference type="NCBI Taxonomy" id="317549"/>
    <lineage>
        <taxon>Eukaryota</taxon>
        <taxon>Metazoa</taxon>
        <taxon>Cnidaria</taxon>
        <taxon>Anthozoa</taxon>
        <taxon>Octocorallia</taxon>
        <taxon>Malacalcyonacea</taxon>
        <taxon>Plexauridae</taxon>
        <taxon>Paramuricea</taxon>
    </lineage>
</organism>
<evidence type="ECO:0000313" key="3">
    <source>
        <dbReference type="Proteomes" id="UP001152795"/>
    </source>
</evidence>
<keyword evidence="3" id="KW-1185">Reference proteome</keyword>
<reference evidence="2" key="1">
    <citation type="submission" date="2020-04" db="EMBL/GenBank/DDBJ databases">
        <authorList>
            <person name="Alioto T."/>
            <person name="Alioto T."/>
            <person name="Gomez Garrido J."/>
        </authorList>
    </citation>
    <scope>NUCLEOTIDE SEQUENCE</scope>
    <source>
        <strain evidence="2">A484AB</strain>
    </source>
</reference>
<gene>
    <name evidence="2" type="ORF">PACLA_8A033366</name>
</gene>
<accession>A0A6S7ITY0</accession>
<feature type="compositionally biased region" description="Polar residues" evidence="1">
    <location>
        <begin position="29"/>
        <end position="49"/>
    </location>
</feature>
<evidence type="ECO:0000256" key="1">
    <source>
        <dbReference type="SAM" id="MobiDB-lite"/>
    </source>
</evidence>